<proteinExistence type="predicted"/>
<evidence type="ECO:0000313" key="1">
    <source>
        <dbReference type="EMBL" id="CAK8696807.1"/>
    </source>
</evidence>
<protein>
    <submittedName>
        <fullName evidence="1">Uncharacterized protein</fullName>
    </submittedName>
</protein>
<dbReference type="EMBL" id="CAWYQH010000163">
    <property type="protein sequence ID" value="CAK8696807.1"/>
    <property type="molecule type" value="Genomic_DNA"/>
</dbReference>
<evidence type="ECO:0000313" key="2">
    <source>
        <dbReference type="Proteomes" id="UP001642483"/>
    </source>
</evidence>
<reference evidence="1 2" key="1">
    <citation type="submission" date="2024-02" db="EMBL/GenBank/DDBJ databases">
        <authorList>
            <person name="Daric V."/>
            <person name="Darras S."/>
        </authorList>
    </citation>
    <scope>NUCLEOTIDE SEQUENCE [LARGE SCALE GENOMIC DNA]</scope>
</reference>
<organism evidence="1 2">
    <name type="scientific">Clavelina lepadiformis</name>
    <name type="common">Light-bulb sea squirt</name>
    <name type="synonym">Ascidia lepadiformis</name>
    <dbReference type="NCBI Taxonomy" id="159417"/>
    <lineage>
        <taxon>Eukaryota</taxon>
        <taxon>Metazoa</taxon>
        <taxon>Chordata</taxon>
        <taxon>Tunicata</taxon>
        <taxon>Ascidiacea</taxon>
        <taxon>Aplousobranchia</taxon>
        <taxon>Clavelinidae</taxon>
        <taxon>Clavelina</taxon>
    </lineage>
</organism>
<sequence length="73" mass="8098">MPKRLISCELGIDTCVLICREAMLQKIGQCLKISQTDKTTSRLLTVRLLVGAMLIFVERMPLVAAKKNIPILG</sequence>
<gene>
    <name evidence="1" type="ORF">CVLEPA_LOCUS30124</name>
</gene>
<dbReference type="Proteomes" id="UP001642483">
    <property type="component" value="Unassembled WGS sequence"/>
</dbReference>
<accession>A0ABP0GZ18</accession>
<keyword evidence="2" id="KW-1185">Reference proteome</keyword>
<comment type="caution">
    <text evidence="1">The sequence shown here is derived from an EMBL/GenBank/DDBJ whole genome shotgun (WGS) entry which is preliminary data.</text>
</comment>
<name>A0ABP0GZ18_CLALP</name>